<dbReference type="RefSeq" id="WP_343795782.1">
    <property type="nucleotide sequence ID" value="NZ_BAAADJ010000004.1"/>
</dbReference>
<feature type="transmembrane region" description="Helical" evidence="1">
    <location>
        <begin position="7"/>
        <end position="25"/>
    </location>
</feature>
<evidence type="ECO:0000256" key="1">
    <source>
        <dbReference type="SAM" id="Phobius"/>
    </source>
</evidence>
<gene>
    <name evidence="2" type="ORF">GCM10008967_03470</name>
</gene>
<comment type="caution">
    <text evidence="2">The sequence shown here is derived from an EMBL/GenBank/DDBJ whole genome shotgun (WGS) entry which is preliminary data.</text>
</comment>
<keyword evidence="1" id="KW-0812">Transmembrane</keyword>
<reference evidence="3" key="1">
    <citation type="journal article" date="2019" name="Int. J. Syst. Evol. Microbiol.">
        <title>The Global Catalogue of Microorganisms (GCM) 10K type strain sequencing project: providing services to taxonomists for standard genome sequencing and annotation.</title>
        <authorList>
            <consortium name="The Broad Institute Genomics Platform"/>
            <consortium name="The Broad Institute Genome Sequencing Center for Infectious Disease"/>
            <person name="Wu L."/>
            <person name="Ma J."/>
        </authorList>
    </citation>
    <scope>NUCLEOTIDE SEQUENCE [LARGE SCALE GENOMIC DNA]</scope>
    <source>
        <strain evidence="3">JCM 9731</strain>
    </source>
</reference>
<evidence type="ECO:0000313" key="2">
    <source>
        <dbReference type="EMBL" id="GAA0316200.1"/>
    </source>
</evidence>
<evidence type="ECO:0000313" key="3">
    <source>
        <dbReference type="Proteomes" id="UP001500782"/>
    </source>
</evidence>
<name>A0ABP3FH12_9BACI</name>
<keyword evidence="3" id="KW-1185">Reference proteome</keyword>
<keyword evidence="1" id="KW-1133">Transmembrane helix</keyword>
<proteinExistence type="predicted"/>
<keyword evidence="1" id="KW-0472">Membrane</keyword>
<protein>
    <submittedName>
        <fullName evidence="2">Uncharacterized protein</fullName>
    </submittedName>
</protein>
<sequence length="71" mass="8026">MKNYILFLAHAITGGLIFLIILAMFKNQDGTTDYIAVIGTFLVLQFSYLSILLWRVFDKLTHNKKSTASKG</sequence>
<feature type="transmembrane region" description="Helical" evidence="1">
    <location>
        <begin position="37"/>
        <end position="57"/>
    </location>
</feature>
<dbReference type="Proteomes" id="UP001500782">
    <property type="component" value="Unassembled WGS sequence"/>
</dbReference>
<accession>A0ABP3FH12</accession>
<dbReference type="EMBL" id="BAAADJ010000004">
    <property type="protein sequence ID" value="GAA0316200.1"/>
    <property type="molecule type" value="Genomic_DNA"/>
</dbReference>
<organism evidence="2 3">
    <name type="scientific">Bacillus carboniphilus</name>
    <dbReference type="NCBI Taxonomy" id="86663"/>
    <lineage>
        <taxon>Bacteria</taxon>
        <taxon>Bacillati</taxon>
        <taxon>Bacillota</taxon>
        <taxon>Bacilli</taxon>
        <taxon>Bacillales</taxon>
        <taxon>Bacillaceae</taxon>
        <taxon>Bacillus</taxon>
    </lineage>
</organism>